<protein>
    <recommendedName>
        <fullName evidence="5">PsiF repeat-containing protein</fullName>
    </recommendedName>
</protein>
<evidence type="ECO:0000256" key="2">
    <source>
        <dbReference type="SAM" id="SignalP"/>
    </source>
</evidence>
<sequence length="143" mass="15107">MNTSRMVRSPRKSRTWILSAALALCAGTVFAQAASAPGPGMGGMGGMGQGMSGMGPGMGAGMGGMGGMQGRQAARAGGDFTPGWAMMTKEERNEHRNQMRSMKTYDECRAYADKHHEQMAARAKEKGQTLSGPRRDACAGFKK</sequence>
<feature type="compositionally biased region" description="Basic and acidic residues" evidence="1">
    <location>
        <begin position="116"/>
        <end position="137"/>
    </location>
</feature>
<evidence type="ECO:0000256" key="1">
    <source>
        <dbReference type="SAM" id="MobiDB-lite"/>
    </source>
</evidence>
<dbReference type="Proteomes" id="UP001057498">
    <property type="component" value="Chromosome"/>
</dbReference>
<reference evidence="3" key="1">
    <citation type="submission" date="2022-04" db="EMBL/GenBank/DDBJ databases">
        <title>Whole genome sequence of Sphaerotilus sp. FB-5.</title>
        <authorList>
            <person name="Takeda M."/>
            <person name="Narihara S."/>
            <person name="Akimoto M."/>
            <person name="Akimoto R."/>
            <person name="Nishiyashiki S."/>
            <person name="Murakami T."/>
        </authorList>
    </citation>
    <scope>NUCLEOTIDE SEQUENCE</scope>
    <source>
        <strain evidence="3">FB-5</strain>
    </source>
</reference>
<dbReference type="EMBL" id="AP025730">
    <property type="protein sequence ID" value="BDI07679.1"/>
    <property type="molecule type" value="Genomic_DNA"/>
</dbReference>
<feature type="region of interest" description="Disordered" evidence="1">
    <location>
        <begin position="62"/>
        <end position="83"/>
    </location>
</feature>
<evidence type="ECO:0008006" key="5">
    <source>
        <dbReference type="Google" id="ProtNLM"/>
    </source>
</evidence>
<accession>A0ABM7YST6</accession>
<feature type="region of interest" description="Disordered" evidence="1">
    <location>
        <begin position="116"/>
        <end position="143"/>
    </location>
</feature>
<feature type="chain" id="PRO_5046214594" description="PsiF repeat-containing protein" evidence="2">
    <location>
        <begin position="34"/>
        <end position="143"/>
    </location>
</feature>
<keyword evidence="2" id="KW-0732">Signal</keyword>
<evidence type="ECO:0000313" key="3">
    <source>
        <dbReference type="EMBL" id="BDI07679.1"/>
    </source>
</evidence>
<organism evidence="3 4">
    <name type="scientific">Sphaerotilus microaerophilus</name>
    <dbReference type="NCBI Taxonomy" id="2914710"/>
    <lineage>
        <taxon>Bacteria</taxon>
        <taxon>Pseudomonadati</taxon>
        <taxon>Pseudomonadota</taxon>
        <taxon>Betaproteobacteria</taxon>
        <taxon>Burkholderiales</taxon>
        <taxon>Sphaerotilaceae</taxon>
        <taxon>Sphaerotilus</taxon>
    </lineage>
</organism>
<feature type="signal peptide" evidence="2">
    <location>
        <begin position="1"/>
        <end position="33"/>
    </location>
</feature>
<keyword evidence="4" id="KW-1185">Reference proteome</keyword>
<evidence type="ECO:0000313" key="4">
    <source>
        <dbReference type="Proteomes" id="UP001057498"/>
    </source>
</evidence>
<proteinExistence type="predicted"/>
<name>A0ABM7YST6_9BURK</name>
<gene>
    <name evidence="3" type="ORF">CATMQ487_46490</name>
</gene>